<reference evidence="1 2" key="1">
    <citation type="submission" date="2021-06" db="EMBL/GenBank/DDBJ databases">
        <authorList>
            <person name="Palmer J.M."/>
        </authorList>
    </citation>
    <scope>NUCLEOTIDE SEQUENCE [LARGE SCALE GENOMIC DNA]</scope>
    <source>
        <strain evidence="1 2">MEX-2019</strain>
        <tissue evidence="1">Muscle</tissue>
    </source>
</reference>
<evidence type="ECO:0000313" key="1">
    <source>
        <dbReference type="EMBL" id="KAK5614696.1"/>
    </source>
</evidence>
<proteinExistence type="predicted"/>
<comment type="caution">
    <text evidence="1">The sequence shown here is derived from an EMBL/GenBank/DDBJ whole genome shotgun (WGS) entry which is preliminary data.</text>
</comment>
<dbReference type="Proteomes" id="UP001311232">
    <property type="component" value="Unassembled WGS sequence"/>
</dbReference>
<evidence type="ECO:0000313" key="2">
    <source>
        <dbReference type="Proteomes" id="UP001311232"/>
    </source>
</evidence>
<dbReference type="EMBL" id="JAHHUM010001155">
    <property type="protein sequence ID" value="KAK5614696.1"/>
    <property type="molecule type" value="Genomic_DNA"/>
</dbReference>
<keyword evidence="2" id="KW-1185">Reference proteome</keyword>
<accession>A0AAV9S0A5</accession>
<dbReference type="AlphaFoldDB" id="A0AAV9S0A5"/>
<name>A0AAV9S0A5_9TELE</name>
<protein>
    <submittedName>
        <fullName evidence="1">Uncharacterized protein</fullName>
    </submittedName>
</protein>
<gene>
    <name evidence="1" type="ORF">CRENBAI_006289</name>
</gene>
<organism evidence="1 2">
    <name type="scientific">Crenichthys baileyi</name>
    <name type="common">White River springfish</name>
    <dbReference type="NCBI Taxonomy" id="28760"/>
    <lineage>
        <taxon>Eukaryota</taxon>
        <taxon>Metazoa</taxon>
        <taxon>Chordata</taxon>
        <taxon>Craniata</taxon>
        <taxon>Vertebrata</taxon>
        <taxon>Euteleostomi</taxon>
        <taxon>Actinopterygii</taxon>
        <taxon>Neopterygii</taxon>
        <taxon>Teleostei</taxon>
        <taxon>Neoteleostei</taxon>
        <taxon>Acanthomorphata</taxon>
        <taxon>Ovalentaria</taxon>
        <taxon>Atherinomorphae</taxon>
        <taxon>Cyprinodontiformes</taxon>
        <taxon>Goodeidae</taxon>
        <taxon>Crenichthys</taxon>
    </lineage>
</organism>
<sequence>MSLPCVSRPSNHYPVHLILHPVTFQCLAFKGPSAVFILACQLSSSAVMMSDYESDALSGPAHLPDVGPSFFSSNPQESPFGLLPCSSFSYLAAPRGRYLPSVLGSLLILQPNVAELFRARSPRSLSISKASPPLLPRQRCLPLLFFRVPRLFLSPSLHYSLWPKPGSAHL</sequence>